<dbReference type="SUPFAM" id="SSF46785">
    <property type="entry name" value="Winged helix' DNA-binding domain"/>
    <property type="match status" value="1"/>
</dbReference>
<dbReference type="InterPro" id="IPR014832">
    <property type="entry name" value="TnsA_C"/>
</dbReference>
<dbReference type="Pfam" id="PF08721">
    <property type="entry name" value="Tn7_Tnp_TnsA_C"/>
    <property type="match status" value="1"/>
</dbReference>
<dbReference type="InterPro" id="IPR011856">
    <property type="entry name" value="tRNA_endonuc-like_dom_sf"/>
</dbReference>
<dbReference type="EMBL" id="WAIE01000001">
    <property type="protein sequence ID" value="KAB1442885.1"/>
    <property type="molecule type" value="Genomic_DNA"/>
</dbReference>
<dbReference type="Pfam" id="PF08722">
    <property type="entry name" value="Tn7_TnsA-like_N"/>
    <property type="match status" value="1"/>
</dbReference>
<dbReference type="InterPro" id="IPR011335">
    <property type="entry name" value="Restrct_endonuc-II-like"/>
</dbReference>
<dbReference type="SUPFAM" id="SSF52980">
    <property type="entry name" value="Restriction endonuclease-like"/>
    <property type="match status" value="1"/>
</dbReference>
<dbReference type="Gene3D" id="1.10.10.10">
    <property type="entry name" value="Winged helix-like DNA-binding domain superfamily/Winged helix DNA-binding domain"/>
    <property type="match status" value="1"/>
</dbReference>
<protein>
    <submittedName>
        <fullName evidence="3">Heteromeric transposase endonuclease subunit TnsA</fullName>
    </submittedName>
</protein>
<dbReference type="InterPro" id="IPR014833">
    <property type="entry name" value="TnsA_N"/>
</dbReference>
<dbReference type="InterPro" id="IPR036388">
    <property type="entry name" value="WH-like_DNA-bd_sf"/>
</dbReference>
<evidence type="ECO:0000313" key="3">
    <source>
        <dbReference type="EMBL" id="KAB1442885.1"/>
    </source>
</evidence>
<keyword evidence="3" id="KW-0255">Endonuclease</keyword>
<keyword evidence="3" id="KW-0540">Nuclease</keyword>
<dbReference type="Proteomes" id="UP000438699">
    <property type="component" value="Unassembled WGS sequence"/>
</dbReference>
<sequence>MARKNNSPTEVTFQRWIKDGRGSGNGRDYKPWLTVRDVASQGRSHRVFGHKSQRTHHLFSDLELAVFLILDWQPDILDIREQFCLQREITLELAEAYNIRHPAIGNVVQFMTSDFLVNSSRSGKTKFALQAKYSGDLERNRVIEKLELERRYWQRKDVPWALITEKEIPSTVFQNINWLYPAQAEEIPEADLAQRINFYSHHLSKSNDTTLIDLAKSLDVSYDLPAGQSLREMRQLFAQRFFTFNIHTPFQKLTPAGVVQTDATAIRETLHVQNK</sequence>
<proteinExistence type="predicted"/>
<organism evidence="3 4">
    <name type="scientific">Pseudodesulfovibrio senegalensis</name>
    <dbReference type="NCBI Taxonomy" id="1721087"/>
    <lineage>
        <taxon>Bacteria</taxon>
        <taxon>Pseudomonadati</taxon>
        <taxon>Thermodesulfobacteriota</taxon>
        <taxon>Desulfovibrionia</taxon>
        <taxon>Desulfovibrionales</taxon>
        <taxon>Desulfovibrionaceae</taxon>
    </lineage>
</organism>
<accession>A0A6N6N5X0</accession>
<keyword evidence="3" id="KW-0378">Hydrolase</keyword>
<name>A0A6N6N5X0_9BACT</name>
<evidence type="ECO:0000313" key="4">
    <source>
        <dbReference type="Proteomes" id="UP000438699"/>
    </source>
</evidence>
<dbReference type="Gene3D" id="3.40.1350.10">
    <property type="match status" value="1"/>
</dbReference>
<dbReference type="GO" id="GO:0004519">
    <property type="term" value="F:endonuclease activity"/>
    <property type="evidence" value="ECO:0007669"/>
    <property type="project" value="UniProtKB-KW"/>
</dbReference>
<dbReference type="CDD" id="cd22362">
    <property type="entry name" value="TnsA_endonuclease-like"/>
    <property type="match status" value="1"/>
</dbReference>
<dbReference type="AlphaFoldDB" id="A0A6N6N5X0"/>
<dbReference type="GO" id="GO:0003676">
    <property type="term" value="F:nucleic acid binding"/>
    <property type="evidence" value="ECO:0007669"/>
    <property type="project" value="InterPro"/>
</dbReference>
<dbReference type="OrthoDB" id="5291587at2"/>
<feature type="domain" description="TnsA endonuclease N-terminal" evidence="2">
    <location>
        <begin position="74"/>
        <end position="165"/>
    </location>
</feature>
<dbReference type="RefSeq" id="WP_151149075.1">
    <property type="nucleotide sequence ID" value="NZ_WAIE01000001.1"/>
</dbReference>
<gene>
    <name evidence="3" type="ORF">F8A88_01005</name>
</gene>
<reference evidence="3 4" key="1">
    <citation type="journal article" date="2017" name="Int. J. Syst. Evol. Microbiol.">
        <title>Desulfovibrio senegalensis sp. nov., a mesophilic sulfate reducer isolated from marine sediment.</title>
        <authorList>
            <person name="Thioye A."/>
            <person name="Gam Z.B.A."/>
            <person name="Mbengue M."/>
            <person name="Cayol J.L."/>
            <person name="Joseph-Bartoli M."/>
            <person name="Toure-Kane C."/>
            <person name="Labat M."/>
        </authorList>
    </citation>
    <scope>NUCLEOTIDE SEQUENCE [LARGE SCALE GENOMIC DNA]</scope>
    <source>
        <strain evidence="3 4">DSM 101509</strain>
    </source>
</reference>
<evidence type="ECO:0000259" key="2">
    <source>
        <dbReference type="Pfam" id="PF08722"/>
    </source>
</evidence>
<evidence type="ECO:0000259" key="1">
    <source>
        <dbReference type="Pfam" id="PF08721"/>
    </source>
</evidence>
<comment type="caution">
    <text evidence="3">The sequence shown here is derived from an EMBL/GenBank/DDBJ whole genome shotgun (WGS) entry which is preliminary data.</text>
</comment>
<keyword evidence="4" id="KW-1185">Reference proteome</keyword>
<dbReference type="InterPro" id="IPR036390">
    <property type="entry name" value="WH_DNA-bd_sf"/>
</dbReference>
<feature type="domain" description="TnsA endonuclease C-terminal" evidence="1">
    <location>
        <begin position="167"/>
        <end position="246"/>
    </location>
</feature>